<name>A0ACC3DHW0_9PEZI</name>
<evidence type="ECO:0000313" key="2">
    <source>
        <dbReference type="Proteomes" id="UP001186974"/>
    </source>
</evidence>
<feature type="non-terminal residue" evidence="1">
    <location>
        <position position="1"/>
    </location>
</feature>
<accession>A0ACC3DHW0</accession>
<sequence length="192" mass="20661">RYHFVTTGKKHSDTILSSANESKTPDANEGQMKCRQVIRIDSNFPLKFYAVGDPLILMLDNSYLADTDSPLCRPQDKSAGNPTPHPDHFVVDIDRHPGKLISANGKECRPKRKPPVDSLDHWRAMCVQQKKDLVQEGGGMVDEELARAGIDVAILRKSQAAEKEGGVEVGGGAGGLGAIGEVKTGTGSTKAE</sequence>
<comment type="caution">
    <text evidence="1">The sequence shown here is derived from an EMBL/GenBank/DDBJ whole genome shotgun (WGS) entry which is preliminary data.</text>
</comment>
<organism evidence="1 2">
    <name type="scientific">Coniosporium uncinatum</name>
    <dbReference type="NCBI Taxonomy" id="93489"/>
    <lineage>
        <taxon>Eukaryota</taxon>
        <taxon>Fungi</taxon>
        <taxon>Dikarya</taxon>
        <taxon>Ascomycota</taxon>
        <taxon>Pezizomycotina</taxon>
        <taxon>Dothideomycetes</taxon>
        <taxon>Dothideomycetes incertae sedis</taxon>
        <taxon>Coniosporium</taxon>
    </lineage>
</organism>
<evidence type="ECO:0000313" key="1">
    <source>
        <dbReference type="EMBL" id="KAK3076243.1"/>
    </source>
</evidence>
<proteinExistence type="predicted"/>
<dbReference type="EMBL" id="JAWDJW010004195">
    <property type="protein sequence ID" value="KAK3076243.1"/>
    <property type="molecule type" value="Genomic_DNA"/>
</dbReference>
<protein>
    <submittedName>
        <fullName evidence="1">Uncharacterized protein</fullName>
    </submittedName>
</protein>
<keyword evidence="2" id="KW-1185">Reference proteome</keyword>
<gene>
    <name evidence="1" type="ORF">LTS18_013533</name>
</gene>
<dbReference type="Proteomes" id="UP001186974">
    <property type="component" value="Unassembled WGS sequence"/>
</dbReference>
<reference evidence="1" key="1">
    <citation type="submission" date="2024-09" db="EMBL/GenBank/DDBJ databases">
        <title>Black Yeasts Isolated from many extreme environments.</title>
        <authorList>
            <person name="Coleine C."/>
            <person name="Stajich J.E."/>
            <person name="Selbmann L."/>
        </authorList>
    </citation>
    <scope>NUCLEOTIDE SEQUENCE</scope>
    <source>
        <strain evidence="1">CCFEE 5737</strain>
    </source>
</reference>